<keyword evidence="1" id="KW-0472">Membrane</keyword>
<name>A0A1M6LK84_9CLOT</name>
<dbReference type="OrthoDB" id="2353968at2"/>
<dbReference type="AlphaFoldDB" id="A0A1M6LK84"/>
<feature type="transmembrane region" description="Helical" evidence="1">
    <location>
        <begin position="7"/>
        <end position="25"/>
    </location>
</feature>
<dbReference type="Proteomes" id="UP000184080">
    <property type="component" value="Unassembled WGS sequence"/>
</dbReference>
<protein>
    <recommendedName>
        <fullName evidence="4">SigmaY antisigma factor component</fullName>
    </recommendedName>
</protein>
<keyword evidence="3" id="KW-1185">Reference proteome</keyword>
<dbReference type="EMBL" id="FQZO01000007">
    <property type="protein sequence ID" value="SHJ71590.1"/>
    <property type="molecule type" value="Genomic_DNA"/>
</dbReference>
<evidence type="ECO:0008006" key="4">
    <source>
        <dbReference type="Google" id="ProtNLM"/>
    </source>
</evidence>
<sequence>MLSKFEIILLMFLVPLLLFQGFWVFNDAKKRGIKFYWIWGILCTMNTPTNLLIYLLFSRVIREKRKNNNT</sequence>
<dbReference type="STRING" id="1121298.SAMN05444401_3675"/>
<evidence type="ECO:0000313" key="2">
    <source>
        <dbReference type="EMBL" id="SHJ71590.1"/>
    </source>
</evidence>
<keyword evidence="1" id="KW-1133">Transmembrane helix</keyword>
<reference evidence="2 3" key="1">
    <citation type="submission" date="2016-11" db="EMBL/GenBank/DDBJ databases">
        <authorList>
            <person name="Jaros S."/>
            <person name="Januszkiewicz K."/>
            <person name="Wedrychowicz H."/>
        </authorList>
    </citation>
    <scope>NUCLEOTIDE SEQUENCE [LARGE SCALE GENOMIC DNA]</scope>
    <source>
        <strain evidence="2 3">DSM 21864</strain>
    </source>
</reference>
<dbReference type="RefSeq" id="WP_073010138.1">
    <property type="nucleotide sequence ID" value="NZ_FQZO01000007.1"/>
</dbReference>
<feature type="transmembrane region" description="Helical" evidence="1">
    <location>
        <begin position="37"/>
        <end position="57"/>
    </location>
</feature>
<evidence type="ECO:0000256" key="1">
    <source>
        <dbReference type="SAM" id="Phobius"/>
    </source>
</evidence>
<gene>
    <name evidence="2" type="ORF">SAMN05444401_3675</name>
</gene>
<organism evidence="2 3">
    <name type="scientific">Clostridium amylolyticum</name>
    <dbReference type="NCBI Taxonomy" id="1121298"/>
    <lineage>
        <taxon>Bacteria</taxon>
        <taxon>Bacillati</taxon>
        <taxon>Bacillota</taxon>
        <taxon>Clostridia</taxon>
        <taxon>Eubacteriales</taxon>
        <taxon>Clostridiaceae</taxon>
        <taxon>Clostridium</taxon>
    </lineage>
</organism>
<evidence type="ECO:0000313" key="3">
    <source>
        <dbReference type="Proteomes" id="UP000184080"/>
    </source>
</evidence>
<proteinExistence type="predicted"/>
<keyword evidence="1" id="KW-0812">Transmembrane</keyword>
<accession>A0A1M6LK84</accession>